<evidence type="ECO:0000256" key="5">
    <source>
        <dbReference type="ARBA" id="ARBA00022692"/>
    </source>
</evidence>
<comment type="caution">
    <text evidence="9">The sequence shown here is derived from an EMBL/GenBank/DDBJ whole genome shotgun (WGS) entry which is preliminary data.</text>
</comment>
<dbReference type="RefSeq" id="WP_083954069.1">
    <property type="nucleotide sequence ID" value="NZ_JAGIKZ010000006.1"/>
</dbReference>
<dbReference type="Pfam" id="PF03845">
    <property type="entry name" value="Spore_permease"/>
    <property type="match status" value="1"/>
</dbReference>
<feature type="transmembrane region" description="Helical" evidence="8">
    <location>
        <begin position="12"/>
        <end position="34"/>
    </location>
</feature>
<evidence type="ECO:0000256" key="3">
    <source>
        <dbReference type="ARBA" id="ARBA00022448"/>
    </source>
</evidence>
<keyword evidence="6 8" id="KW-1133">Transmembrane helix</keyword>
<dbReference type="EMBL" id="JAGIKZ010000006">
    <property type="protein sequence ID" value="MBP2240967.1"/>
    <property type="molecule type" value="Genomic_DNA"/>
</dbReference>
<evidence type="ECO:0000256" key="4">
    <source>
        <dbReference type="ARBA" id="ARBA00022544"/>
    </source>
</evidence>
<keyword evidence="3" id="KW-0813">Transport</keyword>
<feature type="transmembrane region" description="Helical" evidence="8">
    <location>
        <begin position="120"/>
        <end position="140"/>
    </location>
</feature>
<dbReference type="PANTHER" id="PTHR34975:SF2">
    <property type="entry name" value="SPORE GERMINATION PROTEIN A2"/>
    <property type="match status" value="1"/>
</dbReference>
<feature type="transmembrane region" description="Helical" evidence="8">
    <location>
        <begin position="331"/>
        <end position="357"/>
    </location>
</feature>
<dbReference type="Gene3D" id="1.20.1740.10">
    <property type="entry name" value="Amino acid/polyamine transporter I"/>
    <property type="match status" value="1"/>
</dbReference>
<evidence type="ECO:0000256" key="1">
    <source>
        <dbReference type="ARBA" id="ARBA00004141"/>
    </source>
</evidence>
<name>A0ABS4RDJ2_9BACI</name>
<evidence type="ECO:0000256" key="2">
    <source>
        <dbReference type="ARBA" id="ARBA00007998"/>
    </source>
</evidence>
<feature type="transmembrane region" description="Helical" evidence="8">
    <location>
        <begin position="76"/>
        <end position="100"/>
    </location>
</feature>
<keyword evidence="5 8" id="KW-0812">Transmembrane</keyword>
<feature type="transmembrane region" description="Helical" evidence="8">
    <location>
        <begin position="216"/>
        <end position="239"/>
    </location>
</feature>
<evidence type="ECO:0000256" key="6">
    <source>
        <dbReference type="ARBA" id="ARBA00022989"/>
    </source>
</evidence>
<comment type="similarity">
    <text evidence="2">Belongs to the amino acid-polyamine-organocation (APC) superfamily. Spore germination protein (SGP) (TC 2.A.3.9) family.</text>
</comment>
<keyword evidence="7 8" id="KW-0472">Membrane</keyword>
<dbReference type="NCBIfam" id="TIGR00912">
    <property type="entry name" value="2A0309"/>
    <property type="match status" value="1"/>
</dbReference>
<reference evidence="9 10" key="1">
    <citation type="submission" date="2021-03" db="EMBL/GenBank/DDBJ databases">
        <title>Genomic Encyclopedia of Type Strains, Phase IV (KMG-IV): sequencing the most valuable type-strain genomes for metagenomic binning, comparative biology and taxonomic classification.</title>
        <authorList>
            <person name="Goeker M."/>
        </authorList>
    </citation>
    <scope>NUCLEOTIDE SEQUENCE [LARGE SCALE GENOMIC DNA]</scope>
    <source>
        <strain evidence="9 10">DSM 26675</strain>
    </source>
</reference>
<feature type="transmembrane region" description="Helical" evidence="8">
    <location>
        <begin position="40"/>
        <end position="64"/>
    </location>
</feature>
<feature type="transmembrane region" description="Helical" evidence="8">
    <location>
        <begin position="269"/>
        <end position="293"/>
    </location>
</feature>
<gene>
    <name evidence="9" type="ORF">J2Z40_001527</name>
</gene>
<feature type="transmembrane region" description="Helical" evidence="8">
    <location>
        <begin position="147"/>
        <end position="166"/>
    </location>
</feature>
<accession>A0ABS4RDJ2</accession>
<comment type="subcellular location">
    <subcellularLocation>
        <location evidence="1">Membrane</location>
        <topology evidence="1">Multi-pass membrane protein</topology>
    </subcellularLocation>
</comment>
<proteinExistence type="inferred from homology"/>
<dbReference type="Proteomes" id="UP001519293">
    <property type="component" value="Unassembled WGS sequence"/>
</dbReference>
<evidence type="ECO:0000313" key="9">
    <source>
        <dbReference type="EMBL" id="MBP2240967.1"/>
    </source>
</evidence>
<feature type="transmembrane region" description="Helical" evidence="8">
    <location>
        <begin position="305"/>
        <end position="325"/>
    </location>
</feature>
<sequence>METVNISVRQFTILVIMYTWGSAVLLIPAGLASIAKSNAWISSLVGLLFGLVLVLLYMKIAAIYPEKTFVELNRIVFGRWIGTIISILFLFPIFLLSAGILREIGEFFTTQVMIETPIHAIHILTLIVAIYCIRAGLEVISRTCEIFFPWTVLFLIVLVIFLLPEMKIENLQPNFAKGFGPILGAAYPYISIPYCQLIVFLMIFPNVNNAPKARKFFFFGVIIASLGITLITIMCLGVLGDDFTSRNMYPTYVLGKMVNIGGFIERVEVLVAISWILSTFFKFLVSCYALLLGMTQILKLNDMKVLVFPLGFLLLVYSMVSYPNIVYYKEIIYLMWTPYALTVFFLLPLFVLTVAIVKTKISS</sequence>
<keyword evidence="10" id="KW-1185">Reference proteome</keyword>
<evidence type="ECO:0000256" key="7">
    <source>
        <dbReference type="ARBA" id="ARBA00023136"/>
    </source>
</evidence>
<feature type="transmembrane region" description="Helical" evidence="8">
    <location>
        <begin position="186"/>
        <end position="204"/>
    </location>
</feature>
<evidence type="ECO:0000313" key="10">
    <source>
        <dbReference type="Proteomes" id="UP001519293"/>
    </source>
</evidence>
<organism evidence="9 10">
    <name type="scientific">Cytobacillus eiseniae</name>
    <dbReference type="NCBI Taxonomy" id="762947"/>
    <lineage>
        <taxon>Bacteria</taxon>
        <taxon>Bacillati</taxon>
        <taxon>Bacillota</taxon>
        <taxon>Bacilli</taxon>
        <taxon>Bacillales</taxon>
        <taxon>Bacillaceae</taxon>
        <taxon>Cytobacillus</taxon>
    </lineage>
</organism>
<evidence type="ECO:0000256" key="8">
    <source>
        <dbReference type="SAM" id="Phobius"/>
    </source>
</evidence>
<dbReference type="PANTHER" id="PTHR34975">
    <property type="entry name" value="SPORE GERMINATION PROTEIN A2"/>
    <property type="match status" value="1"/>
</dbReference>
<protein>
    <submittedName>
        <fullName evidence="9">Spore germination protein KB</fullName>
    </submittedName>
</protein>
<keyword evidence="4" id="KW-0309">Germination</keyword>
<dbReference type="InterPro" id="IPR004761">
    <property type="entry name" value="Spore_GerAB"/>
</dbReference>